<evidence type="ECO:0000256" key="13">
    <source>
        <dbReference type="SAM" id="MobiDB-lite"/>
    </source>
</evidence>
<keyword evidence="5" id="KW-0812">Transmembrane</keyword>
<reference evidence="14" key="1">
    <citation type="submission" date="2022-01" db="EMBL/GenBank/DDBJ databases">
        <authorList>
            <person name="King R."/>
        </authorList>
    </citation>
    <scope>NUCLEOTIDE SEQUENCE</scope>
</reference>
<dbReference type="Proteomes" id="UP001152799">
    <property type="component" value="Chromosome 3"/>
</dbReference>
<keyword evidence="11" id="KW-0472">Membrane</keyword>
<evidence type="ECO:0000256" key="8">
    <source>
        <dbReference type="ARBA" id="ARBA00022989"/>
    </source>
</evidence>
<comment type="subcellular location">
    <subcellularLocation>
        <location evidence="1">Mitochondrion outer membrane</location>
        <topology evidence="1">Single-pass membrane protein</topology>
    </subcellularLocation>
</comment>
<name>A0A9P0GQU1_9CUCU</name>
<evidence type="ECO:0000256" key="6">
    <source>
        <dbReference type="ARBA" id="ARBA00022787"/>
    </source>
</evidence>
<organism evidence="14 15">
    <name type="scientific">Ceutorhynchus assimilis</name>
    <name type="common">cabbage seed weevil</name>
    <dbReference type="NCBI Taxonomy" id="467358"/>
    <lineage>
        <taxon>Eukaryota</taxon>
        <taxon>Metazoa</taxon>
        <taxon>Ecdysozoa</taxon>
        <taxon>Arthropoda</taxon>
        <taxon>Hexapoda</taxon>
        <taxon>Insecta</taxon>
        <taxon>Pterygota</taxon>
        <taxon>Neoptera</taxon>
        <taxon>Endopterygota</taxon>
        <taxon>Coleoptera</taxon>
        <taxon>Polyphaga</taxon>
        <taxon>Cucujiformia</taxon>
        <taxon>Curculionidae</taxon>
        <taxon>Ceutorhynchinae</taxon>
        <taxon>Ceutorhynchus</taxon>
    </lineage>
</organism>
<evidence type="ECO:0000256" key="11">
    <source>
        <dbReference type="ARBA" id="ARBA00023136"/>
    </source>
</evidence>
<gene>
    <name evidence="14" type="ORF">CEUTPL_LOCUS7175</name>
</gene>
<evidence type="ECO:0000256" key="10">
    <source>
        <dbReference type="ARBA" id="ARBA00023128"/>
    </source>
</evidence>
<dbReference type="CDD" id="cd22884">
    <property type="entry name" value="TOM22"/>
    <property type="match status" value="1"/>
</dbReference>
<keyword evidence="12" id="KW-0675">Receptor</keyword>
<evidence type="ECO:0000256" key="5">
    <source>
        <dbReference type="ARBA" id="ARBA00022692"/>
    </source>
</evidence>
<evidence type="ECO:0000313" key="14">
    <source>
        <dbReference type="EMBL" id="CAH1128426.1"/>
    </source>
</evidence>
<sequence>MVETMSSQEFTSNPDIEAEFVDDDVEKNASETNQQQPEEKRTEVSKRGDYDDEPDETLCERLWGLTEMFPESVRKITSSAIVATKLGLCKARAASRTATWIIFSSSVLLFAPLVLEVERVNIQELQKNQRKELLIGPSGAISGGVPPMLVPSIS</sequence>
<dbReference type="PANTHER" id="PTHR12504">
    <property type="entry name" value="MITOCHONDRIAL IMPORT RECEPTOR SUBUNIT TOM22"/>
    <property type="match status" value="1"/>
</dbReference>
<dbReference type="Pfam" id="PF04281">
    <property type="entry name" value="Tom22"/>
    <property type="match status" value="1"/>
</dbReference>
<evidence type="ECO:0000256" key="1">
    <source>
        <dbReference type="ARBA" id="ARBA00004572"/>
    </source>
</evidence>
<keyword evidence="4" id="KW-0813">Transport</keyword>
<keyword evidence="7" id="KW-0653">Protein transport</keyword>
<dbReference type="PANTHER" id="PTHR12504:SF0">
    <property type="entry name" value="MITOCHONDRIAL IMPORT RECEPTOR SUBUNIT TOM22 HOMOLOG"/>
    <property type="match status" value="1"/>
</dbReference>
<dbReference type="OrthoDB" id="10016939at2759"/>
<dbReference type="AlphaFoldDB" id="A0A9P0GQU1"/>
<evidence type="ECO:0000256" key="4">
    <source>
        <dbReference type="ARBA" id="ARBA00022448"/>
    </source>
</evidence>
<feature type="region of interest" description="Disordered" evidence="13">
    <location>
        <begin position="1"/>
        <end position="55"/>
    </location>
</feature>
<evidence type="ECO:0000256" key="9">
    <source>
        <dbReference type="ARBA" id="ARBA00023010"/>
    </source>
</evidence>
<feature type="compositionally biased region" description="Acidic residues" evidence="13">
    <location>
        <begin position="16"/>
        <end position="25"/>
    </location>
</feature>
<feature type="compositionally biased region" description="Polar residues" evidence="13">
    <location>
        <begin position="1"/>
        <end position="14"/>
    </location>
</feature>
<dbReference type="EMBL" id="OU892279">
    <property type="protein sequence ID" value="CAH1128426.1"/>
    <property type="molecule type" value="Genomic_DNA"/>
</dbReference>
<evidence type="ECO:0000256" key="3">
    <source>
        <dbReference type="ARBA" id="ARBA00016229"/>
    </source>
</evidence>
<keyword evidence="8" id="KW-1133">Transmembrane helix</keyword>
<keyword evidence="10" id="KW-0496">Mitochondrion</keyword>
<dbReference type="GO" id="GO:0005741">
    <property type="term" value="C:mitochondrial outer membrane"/>
    <property type="evidence" value="ECO:0007669"/>
    <property type="project" value="UniProtKB-SubCell"/>
</dbReference>
<evidence type="ECO:0000256" key="7">
    <source>
        <dbReference type="ARBA" id="ARBA00022927"/>
    </source>
</evidence>
<proteinExistence type="inferred from homology"/>
<evidence type="ECO:0000256" key="12">
    <source>
        <dbReference type="ARBA" id="ARBA00023170"/>
    </source>
</evidence>
<keyword evidence="6" id="KW-1000">Mitochondrion outer membrane</keyword>
<feature type="compositionally biased region" description="Basic and acidic residues" evidence="13">
    <location>
        <begin position="37"/>
        <end position="49"/>
    </location>
</feature>
<evidence type="ECO:0000313" key="15">
    <source>
        <dbReference type="Proteomes" id="UP001152799"/>
    </source>
</evidence>
<evidence type="ECO:0000256" key="2">
    <source>
        <dbReference type="ARBA" id="ARBA00009874"/>
    </source>
</evidence>
<comment type="similarity">
    <text evidence="2">Belongs to the Tom22 family.</text>
</comment>
<protein>
    <recommendedName>
        <fullName evidence="3">Mitochondrial import receptor subunit TOM22 homolog</fullName>
    </recommendedName>
</protein>
<keyword evidence="15" id="KW-1185">Reference proteome</keyword>
<accession>A0A9P0GQU1</accession>
<dbReference type="GO" id="GO:0006886">
    <property type="term" value="P:intracellular protein transport"/>
    <property type="evidence" value="ECO:0007669"/>
    <property type="project" value="InterPro"/>
</dbReference>
<dbReference type="InterPro" id="IPR005683">
    <property type="entry name" value="Tom22"/>
</dbReference>
<keyword evidence="9" id="KW-0811">Translocation</keyword>